<reference evidence="6 7" key="1">
    <citation type="submission" date="2024-07" db="EMBL/GenBank/DDBJ databases">
        <title>Chromosome-level genome assembly of the water stick insect Ranatra chinensis (Heteroptera: Nepidae).</title>
        <authorList>
            <person name="Liu X."/>
        </authorList>
    </citation>
    <scope>NUCLEOTIDE SEQUENCE [LARGE SCALE GENOMIC DNA]</scope>
    <source>
        <strain evidence="6">Cailab_2021Rc</strain>
        <tissue evidence="6">Muscle</tissue>
    </source>
</reference>
<dbReference type="SUPFAM" id="SSF47986">
    <property type="entry name" value="DEATH domain"/>
    <property type="match status" value="1"/>
</dbReference>
<gene>
    <name evidence="6" type="ORF">AAG570_004031</name>
</gene>
<dbReference type="Gene3D" id="2.60.40.2660">
    <property type="match status" value="1"/>
</dbReference>
<dbReference type="EMBL" id="JBFDAA010000015">
    <property type="protein sequence ID" value="KAL1117716.1"/>
    <property type="molecule type" value="Genomic_DNA"/>
</dbReference>
<dbReference type="InterPro" id="IPR011029">
    <property type="entry name" value="DEATH-like_dom_sf"/>
</dbReference>
<dbReference type="Proteomes" id="UP001558652">
    <property type="component" value="Unassembled WGS sequence"/>
</dbReference>
<dbReference type="AlphaFoldDB" id="A0ABD0Y2N6"/>
<keyword evidence="3" id="KW-0040">ANK repeat</keyword>
<accession>A0ABD0Y2N6</accession>
<evidence type="ECO:0000313" key="6">
    <source>
        <dbReference type="EMBL" id="KAL1117716.1"/>
    </source>
</evidence>
<evidence type="ECO:0000256" key="3">
    <source>
        <dbReference type="ARBA" id="ARBA00023043"/>
    </source>
</evidence>
<dbReference type="Gene3D" id="1.10.533.10">
    <property type="entry name" value="Death Domain, Fas"/>
    <property type="match status" value="1"/>
</dbReference>
<dbReference type="FunFam" id="2.60.40.2660:FF:000001">
    <property type="entry name" value="Ankyrin-3 isoform 2"/>
    <property type="match status" value="1"/>
</dbReference>
<proteinExistence type="predicted"/>
<keyword evidence="2" id="KW-0677">Repeat</keyword>
<dbReference type="CDD" id="cd08317">
    <property type="entry name" value="Death_ank"/>
    <property type="match status" value="1"/>
</dbReference>
<sequence>MDCRNVLEATKMATELYREAIHVPFMAKFVVFAKRVDPTEARLRVFCMTDDKEDKTLEHQEHFTEVAKSRDVEVLEGKLQYVEFAGNLIPVTKSGEQLKLIFRAFKENRLPFTVRVKDPHADSIGRMLFMREPKVPKGDAPQHPICILNLVLPENIIPESGIPEHGSKLITTSQGGLSSWQRLSDISNLVGEDWVRLANQLGLTPSHVNHIKTELCESSIPHQALAMLKMWIETAAASLEDALRHIGREDIIQQCTFNMDQSDLDILNEELSPLPSERISKIETYIEKDLIKVNSCPCYVIYINFLI</sequence>
<comment type="subcellular location">
    <subcellularLocation>
        <location evidence="1">Membrane</location>
    </subcellularLocation>
</comment>
<evidence type="ECO:0000256" key="2">
    <source>
        <dbReference type="ARBA" id="ARBA00022737"/>
    </source>
</evidence>
<dbReference type="InterPro" id="IPR051165">
    <property type="entry name" value="Multifunctional_ANK_Repeat"/>
</dbReference>
<dbReference type="Pfam" id="PF00531">
    <property type="entry name" value="Death"/>
    <property type="match status" value="1"/>
</dbReference>
<dbReference type="PANTHER" id="PTHR24123">
    <property type="entry name" value="ANKYRIN REPEAT-CONTAINING"/>
    <property type="match status" value="1"/>
</dbReference>
<keyword evidence="7" id="KW-1185">Reference proteome</keyword>
<evidence type="ECO:0000259" key="5">
    <source>
        <dbReference type="PROSITE" id="PS50017"/>
    </source>
</evidence>
<dbReference type="InterPro" id="IPR040745">
    <property type="entry name" value="Ankyrin_UPA"/>
</dbReference>
<dbReference type="PANTHER" id="PTHR24123:SF141">
    <property type="entry name" value="ANKYRIN 2, ISOFORM U"/>
    <property type="match status" value="1"/>
</dbReference>
<dbReference type="Pfam" id="PF17809">
    <property type="entry name" value="UPA_2"/>
    <property type="match status" value="1"/>
</dbReference>
<comment type="caution">
    <text evidence="6">The sequence shown here is derived from an EMBL/GenBank/DDBJ whole genome shotgun (WGS) entry which is preliminary data.</text>
</comment>
<name>A0ABD0Y2N6_9HEMI</name>
<dbReference type="PROSITE" id="PS50017">
    <property type="entry name" value="DEATH_DOMAIN"/>
    <property type="match status" value="1"/>
</dbReference>
<organism evidence="6 7">
    <name type="scientific">Ranatra chinensis</name>
    <dbReference type="NCBI Taxonomy" id="642074"/>
    <lineage>
        <taxon>Eukaryota</taxon>
        <taxon>Metazoa</taxon>
        <taxon>Ecdysozoa</taxon>
        <taxon>Arthropoda</taxon>
        <taxon>Hexapoda</taxon>
        <taxon>Insecta</taxon>
        <taxon>Pterygota</taxon>
        <taxon>Neoptera</taxon>
        <taxon>Paraneoptera</taxon>
        <taxon>Hemiptera</taxon>
        <taxon>Heteroptera</taxon>
        <taxon>Panheteroptera</taxon>
        <taxon>Nepomorpha</taxon>
        <taxon>Nepidae</taxon>
        <taxon>Ranatrinae</taxon>
        <taxon>Ranatra</taxon>
    </lineage>
</organism>
<dbReference type="GO" id="GO:0016020">
    <property type="term" value="C:membrane"/>
    <property type="evidence" value="ECO:0007669"/>
    <property type="project" value="UniProtKB-SubCell"/>
</dbReference>
<keyword evidence="4" id="KW-0472">Membrane</keyword>
<dbReference type="InterPro" id="IPR000488">
    <property type="entry name" value="Death_dom"/>
</dbReference>
<evidence type="ECO:0000256" key="1">
    <source>
        <dbReference type="ARBA" id="ARBA00004370"/>
    </source>
</evidence>
<feature type="domain" description="Death" evidence="5">
    <location>
        <begin position="179"/>
        <end position="253"/>
    </location>
</feature>
<evidence type="ECO:0000313" key="7">
    <source>
        <dbReference type="Proteomes" id="UP001558652"/>
    </source>
</evidence>
<evidence type="ECO:0000256" key="4">
    <source>
        <dbReference type="ARBA" id="ARBA00023136"/>
    </source>
</evidence>
<protein>
    <recommendedName>
        <fullName evidence="5">Death domain-containing protein</fullName>
    </recommendedName>
</protein>